<accession>I3S4D9</accession>
<reference evidence="1" key="1">
    <citation type="submission" date="2012-05" db="EMBL/GenBank/DDBJ databases">
        <authorList>
            <person name="Krishnakumar V."/>
            <person name="Cheung F."/>
            <person name="Xiao Y."/>
            <person name="Chan A."/>
            <person name="Moskal W.A."/>
            <person name="Town C.D."/>
        </authorList>
    </citation>
    <scope>NUCLEOTIDE SEQUENCE</scope>
</reference>
<proteinExistence type="evidence at transcript level"/>
<name>I3S4D9_MEDTR</name>
<sequence length="37" mass="4353">MLQNCMSASLAQSKYSRSQNLLFGPKLVSHWNHKQRY</sequence>
<dbReference type="EMBL" id="BT135336">
    <property type="protein sequence ID" value="AFK35131.1"/>
    <property type="molecule type" value="mRNA"/>
</dbReference>
<dbReference type="AlphaFoldDB" id="I3S4D9"/>
<organism evidence="1">
    <name type="scientific">Medicago truncatula</name>
    <name type="common">Barrel medic</name>
    <name type="synonym">Medicago tribuloides</name>
    <dbReference type="NCBI Taxonomy" id="3880"/>
    <lineage>
        <taxon>Eukaryota</taxon>
        <taxon>Viridiplantae</taxon>
        <taxon>Streptophyta</taxon>
        <taxon>Embryophyta</taxon>
        <taxon>Tracheophyta</taxon>
        <taxon>Spermatophyta</taxon>
        <taxon>Magnoliopsida</taxon>
        <taxon>eudicotyledons</taxon>
        <taxon>Gunneridae</taxon>
        <taxon>Pentapetalae</taxon>
        <taxon>rosids</taxon>
        <taxon>fabids</taxon>
        <taxon>Fabales</taxon>
        <taxon>Fabaceae</taxon>
        <taxon>Papilionoideae</taxon>
        <taxon>50 kb inversion clade</taxon>
        <taxon>NPAAA clade</taxon>
        <taxon>Hologalegina</taxon>
        <taxon>IRL clade</taxon>
        <taxon>Trifolieae</taxon>
        <taxon>Medicago</taxon>
    </lineage>
</organism>
<protein>
    <submittedName>
        <fullName evidence="1">Uncharacterized protein</fullName>
    </submittedName>
</protein>
<evidence type="ECO:0000313" key="1">
    <source>
        <dbReference type="EMBL" id="AFK35131.1"/>
    </source>
</evidence>